<evidence type="ECO:0000313" key="4">
    <source>
        <dbReference type="EMBL" id="MCZ0860366.1"/>
    </source>
</evidence>
<evidence type="ECO:0000256" key="1">
    <source>
        <dbReference type="ARBA" id="ARBA00022630"/>
    </source>
</evidence>
<keyword evidence="1" id="KW-0285">Flavoprotein</keyword>
<dbReference type="InterPro" id="IPR016156">
    <property type="entry name" value="FAD/NAD-linked_Rdtase_dimer_sf"/>
</dbReference>
<dbReference type="InterPro" id="IPR036188">
    <property type="entry name" value="FAD/NAD-bd_sf"/>
</dbReference>
<dbReference type="PANTHER" id="PTHR43014">
    <property type="entry name" value="MERCURIC REDUCTASE"/>
    <property type="match status" value="1"/>
</dbReference>
<dbReference type="InterPro" id="IPR023753">
    <property type="entry name" value="FAD/NAD-binding_dom"/>
</dbReference>
<dbReference type="SUPFAM" id="SSF51905">
    <property type="entry name" value="FAD/NAD(P)-binding domain"/>
    <property type="match status" value="1"/>
</dbReference>
<dbReference type="RefSeq" id="WP_268924583.1">
    <property type="nucleotide sequence ID" value="NZ_JAPTGB010000006.1"/>
</dbReference>
<gene>
    <name evidence="4" type="ORF">O0S10_03860</name>
</gene>
<accession>A0ABT4IF52</accession>
<dbReference type="PRINTS" id="PR00411">
    <property type="entry name" value="PNDRDTASEI"/>
</dbReference>
<comment type="caution">
    <text evidence="4">The sequence shown here is derived from an EMBL/GenBank/DDBJ whole genome shotgun (WGS) entry which is preliminary data.</text>
</comment>
<evidence type="ECO:0000259" key="3">
    <source>
        <dbReference type="Pfam" id="PF07992"/>
    </source>
</evidence>
<dbReference type="EMBL" id="JAPTGB010000006">
    <property type="protein sequence ID" value="MCZ0860366.1"/>
    <property type="molecule type" value="Genomic_DNA"/>
</dbReference>
<dbReference type="Pfam" id="PF07992">
    <property type="entry name" value="Pyr_redox_2"/>
    <property type="match status" value="1"/>
</dbReference>
<dbReference type="SUPFAM" id="SSF55424">
    <property type="entry name" value="FAD/NAD-linked reductases, dimerisation (C-terminal) domain"/>
    <property type="match status" value="1"/>
</dbReference>
<name>A0ABT4IF52_9EURY</name>
<keyword evidence="5" id="KW-1185">Reference proteome</keyword>
<proteinExistence type="predicted"/>
<keyword evidence="2" id="KW-0274">FAD</keyword>
<organism evidence="4 5">
    <name type="scientific">Methanocorpusculum petauri</name>
    <dbReference type="NCBI Taxonomy" id="3002863"/>
    <lineage>
        <taxon>Archaea</taxon>
        <taxon>Methanobacteriati</taxon>
        <taxon>Methanobacteriota</taxon>
        <taxon>Stenosarchaea group</taxon>
        <taxon>Methanomicrobia</taxon>
        <taxon>Methanomicrobiales</taxon>
        <taxon>Methanocorpusculaceae</taxon>
        <taxon>Methanocorpusculum</taxon>
    </lineage>
</organism>
<dbReference type="Gene3D" id="3.50.50.60">
    <property type="entry name" value="FAD/NAD(P)-binding domain"/>
    <property type="match status" value="1"/>
</dbReference>
<protein>
    <submittedName>
        <fullName evidence="4">FAD-dependent oxidoreductase</fullName>
    </submittedName>
</protein>
<evidence type="ECO:0000313" key="5">
    <source>
        <dbReference type="Proteomes" id="UP001141422"/>
    </source>
</evidence>
<reference evidence="4" key="1">
    <citation type="submission" date="2022-12" db="EMBL/GenBank/DDBJ databases">
        <title>Isolation and characterisation of novel Methanocorpusculum spp. from native Australian herbivores indicates the genus is ancestrally host-associated.</title>
        <authorList>
            <person name="Volmer J.G."/>
            <person name="Soo R.M."/>
            <person name="Evans P.N."/>
            <person name="Hoedt E.C."/>
            <person name="Astorga Alsina A.L."/>
            <person name="Woodcroft B.J."/>
            <person name="Tyson G.W."/>
            <person name="Hugenholtz P."/>
            <person name="Morrison M."/>
        </authorList>
    </citation>
    <scope>NUCLEOTIDE SEQUENCE</scope>
    <source>
        <strain evidence="4">MG</strain>
    </source>
</reference>
<sequence>MIIVIGGGPAGRMAAVRLASAGKDVTLLERRALGGQCVHDGCMLVCGLNDVARSIRNTEFLRGCGVIEGSVGVRYPEVMRRLEEVQARLSQILERETVEAGVKVEYGVTAEVRDGRVVVDGVVREAEAVVVACGAEMFVPDVPGAGLRGTYTARTIRSMPALPKRMAIVGGGISAAEFAYIFSAFGVEVLLFARHELLSVLPERMQKAVRRDLSSVAVYEHHALEAVLGEDAVCGVVAGGERFACDAVLFATGMRPSSPHVSGVLKREDGSIVVNERMETSVPGVYACGDVTGAPYFTPVSRLQGFAAADAILGSPRTVDLSRVPFTVVLGLDYTVCPCAGEEGVTFSSPNIAGPGSVWHVSDGSVGTMELTVAPESGKVVGFASSGPGTGVVGTYLGYLVRRGVTVHEFSPMLEVHPISDGLYSMIRFAEGHLRKE</sequence>
<evidence type="ECO:0000256" key="2">
    <source>
        <dbReference type="ARBA" id="ARBA00022827"/>
    </source>
</evidence>
<dbReference type="Proteomes" id="UP001141422">
    <property type="component" value="Unassembled WGS sequence"/>
</dbReference>
<dbReference type="PRINTS" id="PR00368">
    <property type="entry name" value="FADPNR"/>
</dbReference>
<feature type="domain" description="FAD/NAD(P)-binding" evidence="3">
    <location>
        <begin position="2"/>
        <end position="305"/>
    </location>
</feature>